<proteinExistence type="predicted"/>
<keyword evidence="1" id="KW-0732">Signal</keyword>
<feature type="signal peptide" evidence="1">
    <location>
        <begin position="1"/>
        <end position="19"/>
    </location>
</feature>
<evidence type="ECO:0000256" key="1">
    <source>
        <dbReference type="SAM" id="SignalP"/>
    </source>
</evidence>
<dbReference type="AlphaFoldDB" id="A0A1W6MVJ7"/>
<gene>
    <name evidence="2" type="ORF">B1812_11740</name>
</gene>
<keyword evidence="3" id="KW-1185">Reference proteome</keyword>
<dbReference type="STRING" id="655015.B1812_11740"/>
<organism evidence="2 3">
    <name type="scientific">Methylocystis bryophila</name>
    <dbReference type="NCBI Taxonomy" id="655015"/>
    <lineage>
        <taxon>Bacteria</taxon>
        <taxon>Pseudomonadati</taxon>
        <taxon>Pseudomonadota</taxon>
        <taxon>Alphaproteobacteria</taxon>
        <taxon>Hyphomicrobiales</taxon>
        <taxon>Methylocystaceae</taxon>
        <taxon>Methylocystis</taxon>
    </lineage>
</organism>
<dbReference type="EMBL" id="CP019948">
    <property type="protein sequence ID" value="ARN81633.1"/>
    <property type="molecule type" value="Genomic_DNA"/>
</dbReference>
<reference evidence="2 3" key="1">
    <citation type="submission" date="2017-02" db="EMBL/GenBank/DDBJ databases">
        <authorList>
            <person name="Peterson S.W."/>
        </authorList>
    </citation>
    <scope>NUCLEOTIDE SEQUENCE [LARGE SCALE GENOMIC DNA]</scope>
    <source>
        <strain evidence="2 3">S285</strain>
    </source>
</reference>
<accession>A0A1W6MVJ7</accession>
<sequence length="211" mass="23724">MVVSLIVALTFLCPEIALAQSPSGPLVSCLETREEGCIAATKGIARRKGEKLTLTFADGRKRTFKSNQKACDKDDAERCEDYGLVGFVPDTKTYIVRTTGYEGSEFLFLSYESTGQLKIGAAPIFSPDQIRFAVVDCDYGAMVCPIGVWRLDKFPPAKEFYETPPGDRSWRIVRWTDEKQVEVETDMQTEQPSEKGILRLTEGKWIFSKKR</sequence>
<dbReference type="Proteomes" id="UP000193978">
    <property type="component" value="Chromosome"/>
</dbReference>
<evidence type="ECO:0000313" key="3">
    <source>
        <dbReference type="Proteomes" id="UP000193978"/>
    </source>
</evidence>
<feature type="chain" id="PRO_5012913219" evidence="1">
    <location>
        <begin position="20"/>
        <end position="211"/>
    </location>
</feature>
<evidence type="ECO:0000313" key="2">
    <source>
        <dbReference type="EMBL" id="ARN81633.1"/>
    </source>
</evidence>
<name>A0A1W6MVJ7_9HYPH</name>
<protein>
    <submittedName>
        <fullName evidence="2">Uncharacterized protein</fullName>
    </submittedName>
</protein>
<dbReference type="KEGG" id="mbry:B1812_11740"/>